<dbReference type="OrthoDB" id="9800872at2"/>
<dbReference type="SMART" id="SM00450">
    <property type="entry name" value="RHOD"/>
    <property type="match status" value="1"/>
</dbReference>
<dbReference type="AlphaFoldDB" id="A0A061AB11"/>
<dbReference type="InParanoid" id="A0A061AB11"/>
<evidence type="ECO:0000259" key="1">
    <source>
        <dbReference type="PROSITE" id="PS50206"/>
    </source>
</evidence>
<dbReference type="Proteomes" id="UP000032434">
    <property type="component" value="Chromosome 1"/>
</dbReference>
<dbReference type="Gene3D" id="3.40.250.10">
    <property type="entry name" value="Rhodanese-like domain"/>
    <property type="match status" value="1"/>
</dbReference>
<dbReference type="FunCoup" id="A0A061AB11">
    <property type="interactions" value="185"/>
</dbReference>
<reference evidence="3" key="1">
    <citation type="submission" date="2014-05" db="EMBL/GenBank/DDBJ databases">
        <authorList>
            <person name="Kube M."/>
        </authorList>
    </citation>
    <scope>NUCLEOTIDE SEQUENCE [LARGE SCALE GENOMIC DNA]</scope>
</reference>
<evidence type="ECO:0000313" key="2">
    <source>
        <dbReference type="EMBL" id="CDR31085.1"/>
    </source>
</evidence>
<dbReference type="PROSITE" id="PS50206">
    <property type="entry name" value="RHODANESE_3"/>
    <property type="match status" value="1"/>
</dbReference>
<accession>A0A061AB11</accession>
<keyword evidence="3" id="KW-1185">Reference proteome</keyword>
<dbReference type="PANTHER" id="PTHR43031:SF17">
    <property type="entry name" value="SULFURTRANSFERASE YTWF-RELATED"/>
    <property type="match status" value="1"/>
</dbReference>
<name>A0A061AB11_9MOLU</name>
<gene>
    <name evidence="2" type="ORF">Aocu_10120</name>
</gene>
<dbReference type="HOGENOM" id="CLU_089574_13_3_14"/>
<dbReference type="KEGG" id="aoc:Aocu_10120"/>
<dbReference type="PATRIC" id="fig|35623.3.peg.1012"/>
<dbReference type="SUPFAM" id="SSF52821">
    <property type="entry name" value="Rhodanese/Cell cycle control phosphatase"/>
    <property type="match status" value="1"/>
</dbReference>
<dbReference type="CDD" id="cd00158">
    <property type="entry name" value="RHOD"/>
    <property type="match status" value="1"/>
</dbReference>
<dbReference type="EMBL" id="LK028559">
    <property type="protein sequence ID" value="CDR31085.1"/>
    <property type="molecule type" value="Genomic_DNA"/>
</dbReference>
<dbReference type="InterPro" id="IPR050229">
    <property type="entry name" value="GlpE_sulfurtransferase"/>
</dbReference>
<dbReference type="InterPro" id="IPR036873">
    <property type="entry name" value="Rhodanese-like_dom_sf"/>
</dbReference>
<dbReference type="InterPro" id="IPR001763">
    <property type="entry name" value="Rhodanese-like_dom"/>
</dbReference>
<sequence length="101" mass="11522">MYKTVMMFELEQTMKKENVKIIDVREIDEFSEGHIPNAIHVPMSDFVNNLKKLNKKEAYYVVCYSGARSQAASQFLSKQGYDVTNVLGGMSTYRGDLSDEV</sequence>
<dbReference type="Pfam" id="PF00581">
    <property type="entry name" value="Rhodanese"/>
    <property type="match status" value="1"/>
</dbReference>
<organism evidence="2 3">
    <name type="scientific">Acholeplasma oculi</name>
    <dbReference type="NCBI Taxonomy" id="35623"/>
    <lineage>
        <taxon>Bacteria</taxon>
        <taxon>Bacillati</taxon>
        <taxon>Mycoplasmatota</taxon>
        <taxon>Mollicutes</taxon>
        <taxon>Acholeplasmatales</taxon>
        <taxon>Acholeplasmataceae</taxon>
        <taxon>Acholeplasma</taxon>
    </lineage>
</organism>
<dbReference type="PANTHER" id="PTHR43031">
    <property type="entry name" value="FAD-DEPENDENT OXIDOREDUCTASE"/>
    <property type="match status" value="1"/>
</dbReference>
<evidence type="ECO:0000313" key="3">
    <source>
        <dbReference type="Proteomes" id="UP000032434"/>
    </source>
</evidence>
<dbReference type="RefSeq" id="WP_045749540.1">
    <property type="nucleotide sequence ID" value="NZ_FUZK01000001.1"/>
</dbReference>
<dbReference type="STRING" id="35623.Aocu_10120"/>
<proteinExistence type="predicted"/>
<feature type="domain" description="Rhodanese" evidence="1">
    <location>
        <begin position="15"/>
        <end position="98"/>
    </location>
</feature>
<protein>
    <submittedName>
        <fullName evidence="2">Rhodanese-like domain-containing protein</fullName>
    </submittedName>
</protein>